<evidence type="ECO:0000256" key="5">
    <source>
        <dbReference type="ARBA" id="ARBA00022800"/>
    </source>
</evidence>
<dbReference type="PANTHER" id="PTHR11118:SF1">
    <property type="entry name" value="RNA-SPLICING LIGASE RTCB HOMOLOG"/>
    <property type="match status" value="1"/>
</dbReference>
<evidence type="ECO:0000256" key="4">
    <source>
        <dbReference type="ARBA" id="ARBA00022741"/>
    </source>
</evidence>
<dbReference type="Proteomes" id="UP000574717">
    <property type="component" value="Unassembled WGS sequence"/>
</dbReference>
<evidence type="ECO:0000256" key="2">
    <source>
        <dbReference type="ARBA" id="ARBA00022598"/>
    </source>
</evidence>
<reference evidence="10 11" key="1">
    <citation type="journal article" date="2020" name="Front. Microbiol.">
        <title>Single-cell genomics of novel Actinobacteria with the Wood-Ljungdahl pathway discovered in a serpentinizing system.</title>
        <authorList>
            <person name="Merino N."/>
            <person name="Kawai M."/>
            <person name="Boyd E.S."/>
            <person name="Colman D.R."/>
            <person name="McGlynn S.E."/>
            <person name="Nealson K.H."/>
            <person name="Kurokawa K."/>
            <person name="Hongoh Y."/>
        </authorList>
    </citation>
    <scope>NUCLEOTIDE SEQUENCE [LARGE SCALE GENOMIC DNA]</scope>
    <source>
        <strain evidence="10 11">S03</strain>
    </source>
</reference>
<dbReference type="GO" id="GO:0042245">
    <property type="term" value="P:RNA repair"/>
    <property type="evidence" value="ECO:0007669"/>
    <property type="project" value="UniProtKB-KW"/>
</dbReference>
<name>A0A6V8NK24_9ACTN</name>
<evidence type="ECO:0000256" key="6">
    <source>
        <dbReference type="ARBA" id="ARBA00023134"/>
    </source>
</evidence>
<dbReference type="RefSeq" id="WP_176237504.1">
    <property type="nucleotide sequence ID" value="NZ_BLRU01000600.1"/>
</dbReference>
<keyword evidence="6" id="KW-0342">GTP-binding</keyword>
<dbReference type="GO" id="GO:0005525">
    <property type="term" value="F:GTP binding"/>
    <property type="evidence" value="ECO:0007669"/>
    <property type="project" value="UniProtKB-KW"/>
</dbReference>
<dbReference type="Pfam" id="PF01139">
    <property type="entry name" value="RtcB"/>
    <property type="match status" value="1"/>
</dbReference>
<comment type="cofactor">
    <cofactor evidence="9">
        <name>Mn(2+)</name>
        <dbReference type="ChEBI" id="CHEBI:29035"/>
    </cofactor>
    <text evidence="9">Binds 2 manganese ions per subunit.</text>
</comment>
<dbReference type="Gene3D" id="3.90.1860.10">
    <property type="entry name" value="tRNA-splicing ligase RtcB"/>
    <property type="match status" value="1"/>
</dbReference>
<comment type="caution">
    <text evidence="10">The sequence shown here is derived from an EMBL/GenBank/DDBJ whole genome shotgun (WGS) entry which is preliminary data.</text>
</comment>
<dbReference type="GO" id="GO:0003972">
    <property type="term" value="F:RNA ligase (ATP) activity"/>
    <property type="evidence" value="ECO:0007669"/>
    <property type="project" value="TreeGrafter"/>
</dbReference>
<accession>A0A6V8NK24</accession>
<evidence type="ECO:0000256" key="9">
    <source>
        <dbReference type="PIRSR" id="PIRSR601233-3"/>
    </source>
</evidence>
<dbReference type="GO" id="GO:0046872">
    <property type="term" value="F:metal ion binding"/>
    <property type="evidence" value="ECO:0007669"/>
    <property type="project" value="UniProtKB-KW"/>
</dbReference>
<feature type="binding site" evidence="9">
    <location>
        <position position="99"/>
    </location>
    <ligand>
        <name>Mn(2+)</name>
        <dbReference type="ChEBI" id="CHEBI:29035"/>
        <label>1</label>
    </ligand>
</feature>
<keyword evidence="4" id="KW-0547">Nucleotide-binding</keyword>
<evidence type="ECO:0000256" key="1">
    <source>
        <dbReference type="ARBA" id="ARBA00012726"/>
    </source>
</evidence>
<keyword evidence="2 10" id="KW-0436">Ligase</keyword>
<dbReference type="InterPro" id="IPR036025">
    <property type="entry name" value="RtcB-like_sf"/>
</dbReference>
<sequence length="121" mass="13086">MQIAGLEVRQLSPFKWEIPQDESRGMRVPGIIFIDQSMLEQAIKDRAAEQVINVATLPGIVHASLAMPDIHWGYGFPIGGVAAMDAKEGVISPGGVGFDIACGIRLLRTNLSQEDVDKVKS</sequence>
<evidence type="ECO:0000256" key="7">
    <source>
        <dbReference type="ARBA" id="ARBA00023211"/>
    </source>
</evidence>
<dbReference type="AlphaFoldDB" id="A0A6V8NK24"/>
<dbReference type="PANTHER" id="PTHR11118">
    <property type="entry name" value="RNA-SPLICING LIGASE RTCB HOMOLOG"/>
    <property type="match status" value="1"/>
</dbReference>
<keyword evidence="3 9" id="KW-0479">Metal-binding</keyword>
<gene>
    <name evidence="10" type="ORF">HKBW3S03_02176</name>
</gene>
<feature type="non-terminal residue" evidence="10">
    <location>
        <position position="121"/>
    </location>
</feature>
<keyword evidence="7 9" id="KW-0464">Manganese</keyword>
<evidence type="ECO:0000256" key="8">
    <source>
        <dbReference type="ARBA" id="ARBA00047746"/>
    </source>
</evidence>
<protein>
    <recommendedName>
        <fullName evidence="1">3'-phosphate/5'-hydroxy nucleic acid ligase</fullName>
        <ecNumber evidence="1">6.5.1.8</ecNumber>
    </recommendedName>
</protein>
<evidence type="ECO:0000313" key="10">
    <source>
        <dbReference type="EMBL" id="GFP20672.1"/>
    </source>
</evidence>
<evidence type="ECO:0000313" key="11">
    <source>
        <dbReference type="Proteomes" id="UP000574717"/>
    </source>
</evidence>
<dbReference type="EC" id="6.5.1.8" evidence="1"/>
<comment type="catalytic activity">
    <reaction evidence="8">
        <text>a 3'-end 3'-phospho-ribonucleotide-RNA + a 5'-end dephospho-ribonucleoside-RNA + GTP = a ribonucleotidyl-ribonucleotide-RNA + GMP + diphosphate</text>
        <dbReference type="Rhea" id="RHEA:68076"/>
        <dbReference type="Rhea" id="RHEA-COMP:10463"/>
        <dbReference type="Rhea" id="RHEA-COMP:13936"/>
        <dbReference type="Rhea" id="RHEA-COMP:17355"/>
        <dbReference type="ChEBI" id="CHEBI:33019"/>
        <dbReference type="ChEBI" id="CHEBI:37565"/>
        <dbReference type="ChEBI" id="CHEBI:58115"/>
        <dbReference type="ChEBI" id="CHEBI:83062"/>
        <dbReference type="ChEBI" id="CHEBI:138284"/>
        <dbReference type="ChEBI" id="CHEBI:173118"/>
        <dbReference type="EC" id="6.5.1.8"/>
    </reaction>
</comment>
<evidence type="ECO:0000256" key="3">
    <source>
        <dbReference type="ARBA" id="ARBA00022723"/>
    </source>
</evidence>
<dbReference type="InterPro" id="IPR001233">
    <property type="entry name" value="RtcB"/>
</dbReference>
<dbReference type="EMBL" id="BLRU01000600">
    <property type="protein sequence ID" value="GFP20672.1"/>
    <property type="molecule type" value="Genomic_DNA"/>
</dbReference>
<keyword evidence="5" id="KW-0692">RNA repair</keyword>
<organism evidence="10 11">
    <name type="scientific">Candidatus Hakubella thermalkaliphila</name>
    <dbReference type="NCBI Taxonomy" id="2754717"/>
    <lineage>
        <taxon>Bacteria</taxon>
        <taxon>Bacillati</taxon>
        <taxon>Actinomycetota</taxon>
        <taxon>Actinomycetota incertae sedis</taxon>
        <taxon>Candidatus Hakubellales</taxon>
        <taxon>Candidatus Hakubellaceae</taxon>
        <taxon>Candidatus Hakubella</taxon>
    </lineage>
</organism>
<dbReference type="GO" id="GO:0006396">
    <property type="term" value="P:RNA processing"/>
    <property type="evidence" value="ECO:0007669"/>
    <property type="project" value="InterPro"/>
</dbReference>
<dbReference type="PROSITE" id="PS01288">
    <property type="entry name" value="UPF0027"/>
    <property type="match status" value="1"/>
</dbReference>
<proteinExistence type="predicted"/>
<dbReference type="GO" id="GO:0170057">
    <property type="term" value="F:RNA ligase (GTP) activity"/>
    <property type="evidence" value="ECO:0007669"/>
    <property type="project" value="UniProtKB-EC"/>
</dbReference>
<dbReference type="SUPFAM" id="SSF103365">
    <property type="entry name" value="Hypothetical protein PH1602"/>
    <property type="match status" value="1"/>
</dbReference>